<accession>A0A1M4ZXD8</accession>
<evidence type="ECO:0000313" key="2">
    <source>
        <dbReference type="Proteomes" id="UP000184476"/>
    </source>
</evidence>
<dbReference type="AlphaFoldDB" id="A0A1M4ZXD8"/>
<organism evidence="1 2">
    <name type="scientific">Seinonella peptonophila</name>
    <dbReference type="NCBI Taxonomy" id="112248"/>
    <lineage>
        <taxon>Bacteria</taxon>
        <taxon>Bacillati</taxon>
        <taxon>Bacillota</taxon>
        <taxon>Bacilli</taxon>
        <taxon>Bacillales</taxon>
        <taxon>Thermoactinomycetaceae</taxon>
        <taxon>Seinonella</taxon>
    </lineage>
</organism>
<name>A0A1M4ZXD8_9BACL</name>
<protein>
    <submittedName>
        <fullName evidence="1">Uncharacterized protein</fullName>
    </submittedName>
</protein>
<keyword evidence="2" id="KW-1185">Reference proteome</keyword>
<reference evidence="1 2" key="1">
    <citation type="submission" date="2016-11" db="EMBL/GenBank/DDBJ databases">
        <authorList>
            <person name="Jaros S."/>
            <person name="Januszkiewicz K."/>
            <person name="Wedrychowicz H."/>
        </authorList>
    </citation>
    <scope>NUCLEOTIDE SEQUENCE [LARGE SCALE GENOMIC DNA]</scope>
    <source>
        <strain evidence="1 2">DSM 44666</strain>
    </source>
</reference>
<gene>
    <name evidence="1" type="ORF">SAMN05444392_11132</name>
</gene>
<proteinExistence type="predicted"/>
<evidence type="ECO:0000313" key="1">
    <source>
        <dbReference type="EMBL" id="SHF22703.1"/>
    </source>
</evidence>
<dbReference type="RefSeq" id="WP_175552388.1">
    <property type="nucleotide sequence ID" value="NZ_FQVL01000011.1"/>
</dbReference>
<dbReference type="Proteomes" id="UP000184476">
    <property type="component" value="Unassembled WGS sequence"/>
</dbReference>
<dbReference type="EMBL" id="FQVL01000011">
    <property type="protein sequence ID" value="SHF22703.1"/>
    <property type="molecule type" value="Genomic_DNA"/>
</dbReference>
<sequence length="56" mass="6525">MDFLSNSSEGRYERNVLDFLKPLKRKSGLELPSKKQITKEIMESVLGKSLYYLKSK</sequence>